<gene>
    <name evidence="2" type="ORF">J2Z76_002439</name>
</gene>
<evidence type="ECO:0000313" key="2">
    <source>
        <dbReference type="EMBL" id="MBP1926570.1"/>
    </source>
</evidence>
<dbReference type="SUPFAM" id="SSF56281">
    <property type="entry name" value="Metallo-hydrolase/oxidoreductase"/>
    <property type="match status" value="1"/>
</dbReference>
<evidence type="ECO:0000259" key="1">
    <source>
        <dbReference type="SMART" id="SM00849"/>
    </source>
</evidence>
<proteinExistence type="predicted"/>
<dbReference type="PANTHER" id="PTHR23131">
    <property type="entry name" value="ENDORIBONUCLEASE LACTB2"/>
    <property type="match status" value="1"/>
</dbReference>
<organism evidence="2 3">
    <name type="scientific">Sedimentibacter acidaminivorans</name>
    <dbReference type="NCBI Taxonomy" id="913099"/>
    <lineage>
        <taxon>Bacteria</taxon>
        <taxon>Bacillati</taxon>
        <taxon>Bacillota</taxon>
        <taxon>Tissierellia</taxon>
        <taxon>Sedimentibacter</taxon>
    </lineage>
</organism>
<accession>A0ABS4GFV3</accession>
<reference evidence="2 3" key="1">
    <citation type="submission" date="2021-03" db="EMBL/GenBank/DDBJ databases">
        <title>Genomic Encyclopedia of Type Strains, Phase IV (KMG-IV): sequencing the most valuable type-strain genomes for metagenomic binning, comparative biology and taxonomic classification.</title>
        <authorList>
            <person name="Goeker M."/>
        </authorList>
    </citation>
    <scope>NUCLEOTIDE SEQUENCE [LARGE SCALE GENOMIC DNA]</scope>
    <source>
        <strain evidence="2 3">DSM 24004</strain>
    </source>
</reference>
<sequence>MKIYNIKGNTYYFETKFAYMPFYKINENEIIMLDSGSYDMDEKVIKELISQYKFIVKAVICTHAHIDHVGNNSWLKEKYNTEIIMPEYESMTCNSMHNIRAYRLPSITKRMEKRLETNISMTDRKISDKDKFVEVCERKFEIVQLYGHTHYHIGIITPDDVFYIGDSLMGRDELNDTKIVYIDDIAIDLETKEKLRRIKCDKYILAHKGIYDDINQIIDDNIDYLENHMKLIIEIIKKPMTMSEILQKIFKKLDISNNVSTYILAEKMIKPYIYYLIDNGVVKIEVIDNSLKYNFNKHNAI</sequence>
<feature type="domain" description="Metallo-beta-lactamase" evidence="1">
    <location>
        <begin position="19"/>
        <end position="207"/>
    </location>
</feature>
<dbReference type="Pfam" id="PF00753">
    <property type="entry name" value="Lactamase_B"/>
    <property type="match status" value="1"/>
</dbReference>
<dbReference type="InterPro" id="IPR036866">
    <property type="entry name" value="RibonucZ/Hydroxyglut_hydro"/>
</dbReference>
<evidence type="ECO:0000313" key="3">
    <source>
        <dbReference type="Proteomes" id="UP001519342"/>
    </source>
</evidence>
<dbReference type="SMART" id="SM00849">
    <property type="entry name" value="Lactamase_B"/>
    <property type="match status" value="1"/>
</dbReference>
<dbReference type="Gene3D" id="3.60.15.10">
    <property type="entry name" value="Ribonuclease Z/Hydroxyacylglutathione hydrolase-like"/>
    <property type="match status" value="1"/>
</dbReference>
<name>A0ABS4GFV3_9FIRM</name>
<comment type="caution">
    <text evidence="2">The sequence shown here is derived from an EMBL/GenBank/DDBJ whole genome shotgun (WGS) entry which is preliminary data.</text>
</comment>
<dbReference type="PANTHER" id="PTHR23131:SF0">
    <property type="entry name" value="ENDORIBONUCLEASE LACTB2"/>
    <property type="match status" value="1"/>
</dbReference>
<dbReference type="InterPro" id="IPR001279">
    <property type="entry name" value="Metallo-B-lactamas"/>
</dbReference>
<dbReference type="EMBL" id="JAGGKS010000007">
    <property type="protein sequence ID" value="MBP1926570.1"/>
    <property type="molecule type" value="Genomic_DNA"/>
</dbReference>
<dbReference type="Proteomes" id="UP001519342">
    <property type="component" value="Unassembled WGS sequence"/>
</dbReference>
<keyword evidence="3" id="KW-1185">Reference proteome</keyword>
<dbReference type="RefSeq" id="WP_209512304.1">
    <property type="nucleotide sequence ID" value="NZ_JAGGKS010000007.1"/>
</dbReference>
<protein>
    <submittedName>
        <fullName evidence="2">Glyoxylase-like metal-dependent hydrolase (Beta-lactamase superfamily II)</fullName>
    </submittedName>
</protein>
<dbReference type="InterPro" id="IPR050662">
    <property type="entry name" value="Sec-metab_biosynth-thioest"/>
</dbReference>